<dbReference type="PROSITE" id="PS50893">
    <property type="entry name" value="ABC_TRANSPORTER_2"/>
    <property type="match status" value="1"/>
</dbReference>
<dbReference type="NCBIfam" id="NF010066">
    <property type="entry name" value="PRK13546.1"/>
    <property type="match status" value="1"/>
</dbReference>
<dbReference type="GO" id="GO:0005524">
    <property type="term" value="F:ATP binding"/>
    <property type="evidence" value="ECO:0007669"/>
    <property type="project" value="UniProtKB-KW"/>
</dbReference>
<evidence type="ECO:0000256" key="2">
    <source>
        <dbReference type="ARBA" id="ARBA00022448"/>
    </source>
</evidence>
<dbReference type="InterPro" id="IPR050683">
    <property type="entry name" value="Bact_Polysacc_Export_ATP-bd"/>
</dbReference>
<evidence type="ECO:0000256" key="1">
    <source>
        <dbReference type="ARBA" id="ARBA00005417"/>
    </source>
</evidence>
<protein>
    <submittedName>
        <fullName evidence="10">Teichoic acid transport system ATP-binding protein</fullName>
    </submittedName>
</protein>
<dbReference type="InterPro" id="IPR015860">
    <property type="entry name" value="ABC_transpr_TagH-like"/>
</dbReference>
<dbReference type="SMART" id="SM00382">
    <property type="entry name" value="AAA"/>
    <property type="match status" value="1"/>
</dbReference>
<dbReference type="Pfam" id="PF00005">
    <property type="entry name" value="ABC_tran"/>
    <property type="match status" value="1"/>
</dbReference>
<keyword evidence="8" id="KW-0812">Transmembrane</keyword>
<feature type="domain" description="ABC transporter" evidence="9">
    <location>
        <begin position="22"/>
        <end position="243"/>
    </location>
</feature>
<keyword evidence="6" id="KW-1278">Translocase</keyword>
<sequence>MSTSVVLKNVTKKYKMYKKPSDKLLDLVLPKGYGKDFYALQNISFEAQQGDIIGIIGVNGAGKSTISNIISGVIPPSSGKVNINGDAALISIGAGLNNELTGRENIELKCLMLGFKKEEIERLMPEIIDFAEIGEFIDLPVKKYSSGMKSRLGFAISVNIDPDILIIDEALSVGDKIFAQKCLDKMNSFKEKGKTIFFISHSIGQIKEFCQKALWLEAGEVRAYGTVEEVVPQYEKFVKEFKRMSKEEKKQFNLMVMEKRSRKLGSLEQNNSISKVDSLSPRRKPKRKNTSWLSSLLVIVVLIGAALLLLKWNHVITYFQADKKENVMNVEKEKEATKEKEAEPASKETTAPVKDVRYVLVNTGFVRDVPDYAESQKVTMVNFGDAITVEEIKEDPVQGFNWLKFKLATGQDVWISEKLVTKLEPQPDESEFVASVSSLTDNDQLGETLSTFGKTEQEIGADADPATMAFNDQGQLSELHLNLDRLSRQEVMEQLGEPALRLNNYTYLYHGEDYDFILYANNLGHFTKMTVRPVAG</sequence>
<keyword evidence="8" id="KW-1133">Transmembrane helix</keyword>
<feature type="transmembrane region" description="Helical" evidence="8">
    <location>
        <begin position="292"/>
        <end position="312"/>
    </location>
</feature>
<dbReference type="Gene3D" id="3.40.50.300">
    <property type="entry name" value="P-loop containing nucleotide triphosphate hydrolases"/>
    <property type="match status" value="1"/>
</dbReference>
<accession>A0A561CMJ9</accession>
<proteinExistence type="inferred from homology"/>
<evidence type="ECO:0000256" key="7">
    <source>
        <dbReference type="ARBA" id="ARBA00023136"/>
    </source>
</evidence>
<keyword evidence="2" id="KW-0813">Transport</keyword>
<dbReference type="Proteomes" id="UP000319671">
    <property type="component" value="Unassembled WGS sequence"/>
</dbReference>
<dbReference type="AlphaFoldDB" id="A0A561CMJ9"/>
<evidence type="ECO:0000259" key="9">
    <source>
        <dbReference type="PROSITE" id="PS50893"/>
    </source>
</evidence>
<dbReference type="EMBL" id="VIVN01000018">
    <property type="protein sequence ID" value="TWD92396.1"/>
    <property type="molecule type" value="Genomic_DNA"/>
</dbReference>
<evidence type="ECO:0000256" key="8">
    <source>
        <dbReference type="SAM" id="Phobius"/>
    </source>
</evidence>
<evidence type="ECO:0000313" key="10">
    <source>
        <dbReference type="EMBL" id="TWD92396.1"/>
    </source>
</evidence>
<organism evidence="10 11">
    <name type="scientific">Neobacillus bataviensis</name>
    <dbReference type="NCBI Taxonomy" id="220685"/>
    <lineage>
        <taxon>Bacteria</taxon>
        <taxon>Bacillati</taxon>
        <taxon>Bacillota</taxon>
        <taxon>Bacilli</taxon>
        <taxon>Bacillales</taxon>
        <taxon>Bacillaceae</taxon>
        <taxon>Neobacillus</taxon>
    </lineage>
</organism>
<comment type="similarity">
    <text evidence="1">Belongs to the ABC transporter superfamily.</text>
</comment>
<keyword evidence="7 8" id="KW-0472">Membrane</keyword>
<reference evidence="10 11" key="1">
    <citation type="submission" date="2019-06" db="EMBL/GenBank/DDBJ databases">
        <title>Sorghum-associated microbial communities from plants grown in Nebraska, USA.</title>
        <authorList>
            <person name="Schachtman D."/>
        </authorList>
    </citation>
    <scope>NUCLEOTIDE SEQUENCE [LARGE SCALE GENOMIC DNA]</scope>
    <source>
        <strain evidence="10 11">2482</strain>
    </source>
</reference>
<name>A0A561CMJ9_9BACI</name>
<gene>
    <name evidence="10" type="ORF">FB550_11827</name>
</gene>
<keyword evidence="11" id="KW-1185">Reference proteome</keyword>
<comment type="caution">
    <text evidence="10">The sequence shown here is derived from an EMBL/GenBank/DDBJ whole genome shotgun (WGS) entry which is preliminary data.</text>
</comment>
<evidence type="ECO:0000256" key="4">
    <source>
        <dbReference type="ARBA" id="ARBA00022741"/>
    </source>
</evidence>
<dbReference type="GO" id="GO:0140359">
    <property type="term" value="F:ABC-type transporter activity"/>
    <property type="evidence" value="ECO:0007669"/>
    <property type="project" value="InterPro"/>
</dbReference>
<dbReference type="PANTHER" id="PTHR46743">
    <property type="entry name" value="TEICHOIC ACIDS EXPORT ATP-BINDING PROTEIN TAGH"/>
    <property type="match status" value="1"/>
</dbReference>
<dbReference type="InterPro" id="IPR017871">
    <property type="entry name" value="ABC_transporter-like_CS"/>
</dbReference>
<dbReference type="PANTHER" id="PTHR46743:SF2">
    <property type="entry name" value="TEICHOIC ACIDS EXPORT ATP-BINDING PROTEIN TAGH"/>
    <property type="match status" value="1"/>
</dbReference>
<dbReference type="SUPFAM" id="SSF52540">
    <property type="entry name" value="P-loop containing nucleoside triphosphate hydrolases"/>
    <property type="match status" value="1"/>
</dbReference>
<evidence type="ECO:0000256" key="3">
    <source>
        <dbReference type="ARBA" id="ARBA00022475"/>
    </source>
</evidence>
<evidence type="ECO:0000256" key="5">
    <source>
        <dbReference type="ARBA" id="ARBA00022840"/>
    </source>
</evidence>
<evidence type="ECO:0000313" key="11">
    <source>
        <dbReference type="Proteomes" id="UP000319671"/>
    </source>
</evidence>
<keyword evidence="3" id="KW-1003">Cell membrane</keyword>
<keyword evidence="4" id="KW-0547">Nucleotide-binding</keyword>
<dbReference type="PROSITE" id="PS00211">
    <property type="entry name" value="ABC_TRANSPORTER_1"/>
    <property type="match status" value="1"/>
</dbReference>
<dbReference type="InterPro" id="IPR027417">
    <property type="entry name" value="P-loop_NTPase"/>
</dbReference>
<dbReference type="GO" id="GO:0016020">
    <property type="term" value="C:membrane"/>
    <property type="evidence" value="ECO:0007669"/>
    <property type="project" value="InterPro"/>
</dbReference>
<evidence type="ECO:0000256" key="6">
    <source>
        <dbReference type="ARBA" id="ARBA00022967"/>
    </source>
</evidence>
<dbReference type="InterPro" id="IPR003593">
    <property type="entry name" value="AAA+_ATPase"/>
</dbReference>
<dbReference type="RefSeq" id="WP_144567831.1">
    <property type="nucleotide sequence ID" value="NZ_VIVN01000018.1"/>
</dbReference>
<dbReference type="FunFam" id="3.40.50.300:FF:003010">
    <property type="entry name" value="Teichoic acids export ATP-binding protein TagH"/>
    <property type="match status" value="1"/>
</dbReference>
<keyword evidence="5 10" id="KW-0067">ATP-binding</keyword>
<dbReference type="InterPro" id="IPR003439">
    <property type="entry name" value="ABC_transporter-like_ATP-bd"/>
</dbReference>
<dbReference type="GO" id="GO:0016887">
    <property type="term" value="F:ATP hydrolysis activity"/>
    <property type="evidence" value="ECO:0007669"/>
    <property type="project" value="InterPro"/>
</dbReference>
<dbReference type="CDD" id="cd03220">
    <property type="entry name" value="ABC_KpsT_Wzt"/>
    <property type="match status" value="1"/>
</dbReference>